<dbReference type="PANTHER" id="PTHR23302">
    <property type="entry name" value="TRANSMEMBRANE CHANNEL-RELATED"/>
    <property type="match status" value="1"/>
</dbReference>
<dbReference type="AlphaFoldDB" id="A0A8C1U6W6"/>
<evidence type="ECO:0000256" key="1">
    <source>
        <dbReference type="ARBA" id="ARBA00004141"/>
    </source>
</evidence>
<reference evidence="9" key="1">
    <citation type="submission" date="2025-08" db="UniProtKB">
        <authorList>
            <consortium name="Ensembl"/>
        </authorList>
    </citation>
    <scope>IDENTIFICATION</scope>
</reference>
<evidence type="ECO:0000313" key="9">
    <source>
        <dbReference type="Ensembl" id="ENSCCRP00015032812.1"/>
    </source>
</evidence>
<protein>
    <recommendedName>
        <fullName evidence="6">Transmembrane channel-like protein</fullName>
    </recommendedName>
</protein>
<feature type="domain" description="TMC" evidence="8">
    <location>
        <begin position="129"/>
        <end position="203"/>
    </location>
</feature>
<dbReference type="Pfam" id="PF07810">
    <property type="entry name" value="TMC"/>
    <property type="match status" value="1"/>
</dbReference>
<evidence type="ECO:0000256" key="2">
    <source>
        <dbReference type="ARBA" id="ARBA00006510"/>
    </source>
</evidence>
<dbReference type="GO" id="GO:0008381">
    <property type="term" value="F:mechanosensitive monoatomic ion channel activity"/>
    <property type="evidence" value="ECO:0007669"/>
    <property type="project" value="TreeGrafter"/>
</dbReference>
<keyword evidence="5" id="KW-0472">Membrane</keyword>
<keyword evidence="4" id="KW-1133">Transmembrane helix</keyword>
<dbReference type="InterPro" id="IPR012496">
    <property type="entry name" value="TMC_dom"/>
</dbReference>
<comment type="subcellular location">
    <subcellularLocation>
        <location evidence="1 6">Membrane</location>
        <topology evidence="1 6">Multi-pass membrane protein</topology>
    </subcellularLocation>
</comment>
<keyword evidence="3" id="KW-0812">Transmembrane</keyword>
<evidence type="ECO:0000256" key="5">
    <source>
        <dbReference type="ARBA" id="ARBA00023136"/>
    </source>
</evidence>
<dbReference type="GO" id="GO:0005886">
    <property type="term" value="C:plasma membrane"/>
    <property type="evidence" value="ECO:0007669"/>
    <property type="project" value="InterPro"/>
</dbReference>
<evidence type="ECO:0000256" key="7">
    <source>
        <dbReference type="SAM" id="SignalP"/>
    </source>
</evidence>
<dbReference type="Ensembl" id="ENSCCRT00015033953.1">
    <property type="protein sequence ID" value="ENSCCRP00015032812.1"/>
    <property type="gene ID" value="ENSCCRG00015013714.1"/>
</dbReference>
<comment type="similarity">
    <text evidence="2 6">Belongs to the TMC family.</text>
</comment>
<evidence type="ECO:0000256" key="6">
    <source>
        <dbReference type="RuleBase" id="RU310713"/>
    </source>
</evidence>
<dbReference type="PANTHER" id="PTHR23302:SF5">
    <property type="entry name" value="TRANSMEMBRANE CHANNEL-LIKE PROTEIN 5"/>
    <property type="match status" value="1"/>
</dbReference>
<evidence type="ECO:0000313" key="10">
    <source>
        <dbReference type="Proteomes" id="UP000694700"/>
    </source>
</evidence>
<accession>A0A8C1U6W6</accession>
<name>A0A8C1U6W6_CYPCA</name>
<feature type="chain" id="PRO_5034750686" description="Transmembrane channel-like protein" evidence="7">
    <location>
        <begin position="28"/>
        <end position="286"/>
    </location>
</feature>
<evidence type="ECO:0000256" key="3">
    <source>
        <dbReference type="ARBA" id="ARBA00022692"/>
    </source>
</evidence>
<proteinExistence type="inferred from homology"/>
<organism evidence="9 10">
    <name type="scientific">Cyprinus carpio</name>
    <name type="common">Common carp</name>
    <dbReference type="NCBI Taxonomy" id="7962"/>
    <lineage>
        <taxon>Eukaryota</taxon>
        <taxon>Metazoa</taxon>
        <taxon>Chordata</taxon>
        <taxon>Craniata</taxon>
        <taxon>Vertebrata</taxon>
        <taxon>Euteleostomi</taxon>
        <taxon>Actinopterygii</taxon>
        <taxon>Neopterygii</taxon>
        <taxon>Teleostei</taxon>
        <taxon>Ostariophysi</taxon>
        <taxon>Cypriniformes</taxon>
        <taxon>Cyprinidae</taxon>
        <taxon>Cyprininae</taxon>
        <taxon>Cyprinus</taxon>
    </lineage>
</organism>
<keyword evidence="7" id="KW-0732">Signal</keyword>
<dbReference type="Proteomes" id="UP000694700">
    <property type="component" value="Unplaced"/>
</dbReference>
<evidence type="ECO:0000256" key="4">
    <source>
        <dbReference type="ARBA" id="ARBA00022989"/>
    </source>
</evidence>
<evidence type="ECO:0000259" key="8">
    <source>
        <dbReference type="Pfam" id="PF07810"/>
    </source>
</evidence>
<sequence>MAGHSEGDRRHVWHFCPLLLLVSQVAAEVQPLLPHLQLLLHHNPTNCACAQYQQHHRVQRTRAPHWDTMLLQRQVLSRAQSSSERIWCRHLLPGEKLRTGKCDHCFMSILGILCFYWLNFVPNNISVGCWESFVGQSVINRFTFISLFQNCYSVIGTMCIQSLGVPEFDIARNVLDLIYAQTLAWIGIYFSPVLPVITIIQSLCPCSQDYIASVDHKMNRPPYVTVFYSYSLKPSVLCEPFQGLDTPFHTIFSWTHSLPENHWVRWIFENILRSELFCYLISLIIL</sequence>
<feature type="signal peptide" evidence="7">
    <location>
        <begin position="1"/>
        <end position="27"/>
    </location>
</feature>
<dbReference type="InterPro" id="IPR038900">
    <property type="entry name" value="TMC"/>
</dbReference>